<proteinExistence type="predicted"/>
<dbReference type="AlphaFoldDB" id="A0A383AZA0"/>
<evidence type="ECO:0000313" key="1">
    <source>
        <dbReference type="EMBL" id="SVE12923.1"/>
    </source>
</evidence>
<dbReference type="EMBL" id="UINC01196073">
    <property type="protein sequence ID" value="SVE12923.1"/>
    <property type="molecule type" value="Genomic_DNA"/>
</dbReference>
<feature type="non-terminal residue" evidence="1">
    <location>
        <position position="1"/>
    </location>
</feature>
<organism evidence="1">
    <name type="scientific">marine metagenome</name>
    <dbReference type="NCBI Taxonomy" id="408172"/>
    <lineage>
        <taxon>unclassified sequences</taxon>
        <taxon>metagenomes</taxon>
        <taxon>ecological metagenomes</taxon>
    </lineage>
</organism>
<reference evidence="1" key="1">
    <citation type="submission" date="2018-05" db="EMBL/GenBank/DDBJ databases">
        <authorList>
            <person name="Lanie J.A."/>
            <person name="Ng W.-L."/>
            <person name="Kazmierczak K.M."/>
            <person name="Andrzejewski T.M."/>
            <person name="Davidsen T.M."/>
            <person name="Wayne K.J."/>
            <person name="Tettelin H."/>
            <person name="Glass J.I."/>
            <person name="Rusch D."/>
            <person name="Podicherti R."/>
            <person name="Tsui H.-C.T."/>
            <person name="Winkler M.E."/>
        </authorList>
    </citation>
    <scope>NUCLEOTIDE SEQUENCE</scope>
</reference>
<name>A0A383AZA0_9ZZZZ</name>
<accession>A0A383AZA0</accession>
<protein>
    <submittedName>
        <fullName evidence="1">Uncharacterized protein</fullName>
    </submittedName>
</protein>
<gene>
    <name evidence="1" type="ORF">METZ01_LOCUS465777</name>
</gene>
<sequence length="51" mass="5949">VLHVRHNHGTTNNELDVRYYPQLFAIPGQPQYIYSCHDLYAVDTAVQTYIL</sequence>
<feature type="non-terminal residue" evidence="1">
    <location>
        <position position="51"/>
    </location>
</feature>